<sequence>MCLVFLLYYPRIERFASVSVPKYDTINKALCTNFTKDDLKQGIFRDQLSKYNWNRVNTHKVERALRYGLHDTHCYLGNGEKNSIKAPISYPKIEDPYEEISNCESKETQMEKNDGQILKYDFLCILISLLLFV</sequence>
<evidence type="ECO:0000313" key="2">
    <source>
        <dbReference type="Proteomes" id="UP000807504"/>
    </source>
</evidence>
<reference evidence="1" key="2">
    <citation type="submission" date="2020-06" db="EMBL/GenBank/DDBJ databases">
        <authorList>
            <person name="Sheffer M."/>
        </authorList>
    </citation>
    <scope>NUCLEOTIDE SEQUENCE</scope>
</reference>
<dbReference type="EMBL" id="JABXBU010000001">
    <property type="protein sequence ID" value="KAF8796055.1"/>
    <property type="molecule type" value="Genomic_DNA"/>
</dbReference>
<reference evidence="1" key="1">
    <citation type="journal article" date="2020" name="bioRxiv">
        <title>Chromosome-level reference genome of the European wasp spider Argiope bruennichi: a resource for studies on range expansion and evolutionary adaptation.</title>
        <authorList>
            <person name="Sheffer M.M."/>
            <person name="Hoppe A."/>
            <person name="Krehenwinkel H."/>
            <person name="Uhl G."/>
            <person name="Kuss A.W."/>
            <person name="Jensen L."/>
            <person name="Jensen C."/>
            <person name="Gillespie R.G."/>
            <person name="Hoff K.J."/>
            <person name="Prost S."/>
        </authorList>
    </citation>
    <scope>NUCLEOTIDE SEQUENCE</scope>
</reference>
<accession>A0A8T0G0L3</accession>
<proteinExistence type="predicted"/>
<protein>
    <submittedName>
        <fullName evidence="1">Uncharacterized protein</fullName>
    </submittedName>
</protein>
<name>A0A8T0G0L3_ARGBR</name>
<organism evidence="1 2">
    <name type="scientific">Argiope bruennichi</name>
    <name type="common">Wasp spider</name>
    <name type="synonym">Aranea bruennichi</name>
    <dbReference type="NCBI Taxonomy" id="94029"/>
    <lineage>
        <taxon>Eukaryota</taxon>
        <taxon>Metazoa</taxon>
        <taxon>Ecdysozoa</taxon>
        <taxon>Arthropoda</taxon>
        <taxon>Chelicerata</taxon>
        <taxon>Arachnida</taxon>
        <taxon>Araneae</taxon>
        <taxon>Araneomorphae</taxon>
        <taxon>Entelegynae</taxon>
        <taxon>Araneoidea</taxon>
        <taxon>Araneidae</taxon>
        <taxon>Argiope</taxon>
    </lineage>
</organism>
<keyword evidence="2" id="KW-1185">Reference proteome</keyword>
<evidence type="ECO:0000313" key="1">
    <source>
        <dbReference type="EMBL" id="KAF8796055.1"/>
    </source>
</evidence>
<dbReference type="Proteomes" id="UP000807504">
    <property type="component" value="Unassembled WGS sequence"/>
</dbReference>
<gene>
    <name evidence="1" type="ORF">HNY73_000482</name>
</gene>
<dbReference type="AlphaFoldDB" id="A0A8T0G0L3"/>
<comment type="caution">
    <text evidence="1">The sequence shown here is derived from an EMBL/GenBank/DDBJ whole genome shotgun (WGS) entry which is preliminary data.</text>
</comment>